<proteinExistence type="predicted"/>
<organism evidence="1 2">
    <name type="scientific">Prunus yedoensis var. nudiflora</name>
    <dbReference type="NCBI Taxonomy" id="2094558"/>
    <lineage>
        <taxon>Eukaryota</taxon>
        <taxon>Viridiplantae</taxon>
        <taxon>Streptophyta</taxon>
        <taxon>Embryophyta</taxon>
        <taxon>Tracheophyta</taxon>
        <taxon>Spermatophyta</taxon>
        <taxon>Magnoliopsida</taxon>
        <taxon>eudicotyledons</taxon>
        <taxon>Gunneridae</taxon>
        <taxon>Pentapetalae</taxon>
        <taxon>rosids</taxon>
        <taxon>fabids</taxon>
        <taxon>Rosales</taxon>
        <taxon>Rosaceae</taxon>
        <taxon>Amygdaloideae</taxon>
        <taxon>Amygdaleae</taxon>
        <taxon>Prunus</taxon>
    </lineage>
</organism>
<comment type="caution">
    <text evidence="1">The sequence shown here is derived from an EMBL/GenBank/DDBJ whole genome shotgun (WGS) entry which is preliminary data.</text>
</comment>
<protein>
    <submittedName>
        <fullName evidence="1">Uncharacterized protein</fullName>
    </submittedName>
</protein>
<dbReference type="AlphaFoldDB" id="A0A314UYW7"/>
<name>A0A314UYW7_PRUYE</name>
<evidence type="ECO:0000313" key="1">
    <source>
        <dbReference type="EMBL" id="PQM39939.1"/>
    </source>
</evidence>
<gene>
    <name evidence="1" type="ORF">Pyn_25190</name>
</gene>
<reference evidence="1 2" key="1">
    <citation type="submission" date="2018-02" db="EMBL/GenBank/DDBJ databases">
        <title>Draft genome of wild Prunus yedoensis var. nudiflora.</title>
        <authorList>
            <person name="Baek S."/>
            <person name="Kim J.-H."/>
            <person name="Choi K."/>
            <person name="Kim G.-B."/>
            <person name="Cho A."/>
            <person name="Jang H."/>
            <person name="Shin C.-H."/>
            <person name="Yu H.-J."/>
            <person name="Mun J.-H."/>
        </authorList>
    </citation>
    <scope>NUCLEOTIDE SEQUENCE [LARGE SCALE GENOMIC DNA]</scope>
    <source>
        <strain evidence="2">cv. Jeju island</strain>
        <tissue evidence="1">Leaf</tissue>
    </source>
</reference>
<keyword evidence="2" id="KW-1185">Reference proteome</keyword>
<accession>A0A314UYW7</accession>
<dbReference type="Proteomes" id="UP000250321">
    <property type="component" value="Unassembled WGS sequence"/>
</dbReference>
<dbReference type="OrthoDB" id="10455079at2759"/>
<evidence type="ECO:0000313" key="2">
    <source>
        <dbReference type="Proteomes" id="UP000250321"/>
    </source>
</evidence>
<sequence>MKPTEENRVGPACGSQEMARTSFQIWLRWRGKKGQFADADSNRLPVSATSAISCSPSGHTHPRVVLVFLHVCAQGQESVAYGSPAANKSVQDKPQDNGFNLESVVFIISKISTIKSESRKRYIWAYTDSLMAVVE</sequence>
<dbReference type="EMBL" id="PJQY01003120">
    <property type="protein sequence ID" value="PQM39939.1"/>
    <property type="molecule type" value="Genomic_DNA"/>
</dbReference>